<dbReference type="Pfam" id="PF06819">
    <property type="entry name" value="Arc_PepC"/>
    <property type="match status" value="1"/>
</dbReference>
<dbReference type="PANTHER" id="PTHR36506">
    <property type="entry name" value="PREFLAGELLIN PEPTIDASE"/>
    <property type="match status" value="1"/>
</dbReference>
<evidence type="ECO:0000259" key="7">
    <source>
        <dbReference type="Pfam" id="PF01478"/>
    </source>
</evidence>
<feature type="transmembrane region" description="Helical" evidence="6">
    <location>
        <begin position="336"/>
        <end position="357"/>
    </location>
</feature>
<evidence type="ECO:0008006" key="11">
    <source>
        <dbReference type="Google" id="ProtNLM"/>
    </source>
</evidence>
<dbReference type="AlphaFoldDB" id="A0A7K4BYX7"/>
<protein>
    <recommendedName>
        <fullName evidence="11">Prepilin peptidase</fullName>
    </recommendedName>
</protein>
<dbReference type="GO" id="GO:0004190">
    <property type="term" value="F:aspartic-type endopeptidase activity"/>
    <property type="evidence" value="ECO:0007669"/>
    <property type="project" value="InterPro"/>
</dbReference>
<feature type="transmembrane region" description="Helical" evidence="6">
    <location>
        <begin position="178"/>
        <end position="194"/>
    </location>
</feature>
<evidence type="ECO:0000259" key="8">
    <source>
        <dbReference type="Pfam" id="PF06819"/>
    </source>
</evidence>
<feature type="domain" description="Prepilin type IV endopeptidase peptidase" evidence="7">
    <location>
        <begin position="9"/>
        <end position="127"/>
    </location>
</feature>
<dbReference type="EMBL" id="JAAZKV010000009">
    <property type="protein sequence ID" value="NMA44428.1"/>
    <property type="molecule type" value="Genomic_DNA"/>
</dbReference>
<dbReference type="Pfam" id="PF01478">
    <property type="entry name" value="Peptidase_A24"/>
    <property type="match status" value="1"/>
</dbReference>
<dbReference type="InterPro" id="IPR052218">
    <property type="entry name" value="Preflagellin_Peptidase"/>
</dbReference>
<keyword evidence="3 6" id="KW-0812">Transmembrane</keyword>
<dbReference type="Gene3D" id="1.20.120.1220">
    <property type="match status" value="1"/>
</dbReference>
<evidence type="ECO:0000256" key="5">
    <source>
        <dbReference type="ARBA" id="ARBA00023136"/>
    </source>
</evidence>
<evidence type="ECO:0000256" key="6">
    <source>
        <dbReference type="SAM" id="Phobius"/>
    </source>
</evidence>
<feature type="transmembrane region" description="Helical" evidence="6">
    <location>
        <begin position="6"/>
        <end position="22"/>
    </location>
</feature>
<name>A0A7K4BYX7_9ARCH</name>
<evidence type="ECO:0000256" key="3">
    <source>
        <dbReference type="ARBA" id="ARBA00022692"/>
    </source>
</evidence>
<evidence type="ECO:0000256" key="4">
    <source>
        <dbReference type="ARBA" id="ARBA00022989"/>
    </source>
</evidence>
<keyword evidence="2" id="KW-1003">Cell membrane</keyword>
<sequence>MFIYATIIISIIGLIIATYTDLKERIVTNKLNFTLAGIGILIYLTQSIIEQTPIPLILSILGLIIGFSFGWIMWKLGVFAGGDVKLFMALGALNPLTPALIKTTIFTNSTMQIFPITLFLYSLIGFIPYGIIVVTYKLKKNKQYRKKLKQEMKKRIIDGAKIAILISALSIIFEQIQITQIAILPTLIIFGIIPKHKKIIGAIIAITGIIISPTGILQKTTTTFVFIVFIYGTIKLMLSLRPLLETTVKIKDLKEGMIPTKTLYYEKGKVKEHNFTIKGIFEEAKKNKLNALKPKNIIISSTKARGLIESEIKELKKLLKAKKIGETIKIKDSMPFVPTMLIGYILCIILGDFWILFW</sequence>
<evidence type="ECO:0000313" key="10">
    <source>
        <dbReference type="Proteomes" id="UP000526302"/>
    </source>
</evidence>
<dbReference type="GO" id="GO:0005886">
    <property type="term" value="C:plasma membrane"/>
    <property type="evidence" value="ECO:0007669"/>
    <property type="project" value="UniProtKB-SubCell"/>
</dbReference>
<feature type="domain" description="Peptidase A24A-predicted C-terminal archaea" evidence="8">
    <location>
        <begin position="234"/>
        <end position="329"/>
    </location>
</feature>
<reference evidence="9 10" key="1">
    <citation type="journal article" date="2020" name="Biotechnol. Biofuels">
        <title>New insights from the biogas microbiome by comprehensive genome-resolved metagenomics of nearly 1600 species originating from multiple anaerobic digesters.</title>
        <authorList>
            <person name="Campanaro S."/>
            <person name="Treu L."/>
            <person name="Rodriguez-R L.M."/>
            <person name="Kovalovszki A."/>
            <person name="Ziels R.M."/>
            <person name="Maus I."/>
            <person name="Zhu X."/>
            <person name="Kougias P.G."/>
            <person name="Basile A."/>
            <person name="Luo G."/>
            <person name="Schluter A."/>
            <person name="Konstantinidis K.T."/>
            <person name="Angelidaki I."/>
        </authorList>
    </citation>
    <scope>NUCLEOTIDE SEQUENCE [LARGE SCALE GENOMIC DNA]</scope>
    <source>
        <strain evidence="9">AS22ysBPME_79</strain>
    </source>
</reference>
<feature type="transmembrane region" description="Helical" evidence="6">
    <location>
        <begin position="55"/>
        <end position="74"/>
    </location>
</feature>
<feature type="transmembrane region" description="Helical" evidence="6">
    <location>
        <begin position="156"/>
        <end position="172"/>
    </location>
</feature>
<feature type="transmembrane region" description="Helical" evidence="6">
    <location>
        <begin position="31"/>
        <end position="49"/>
    </location>
</feature>
<keyword evidence="5 6" id="KW-0472">Membrane</keyword>
<dbReference type="PANTHER" id="PTHR36506:SF1">
    <property type="entry name" value="PREFLAGELLIN PEPTIDASE"/>
    <property type="match status" value="1"/>
</dbReference>
<accession>A0A7K4BYX7</accession>
<gene>
    <name evidence="9" type="ORF">GX950_01275</name>
</gene>
<dbReference type="Proteomes" id="UP000526302">
    <property type="component" value="Unassembled WGS sequence"/>
</dbReference>
<evidence type="ECO:0000256" key="2">
    <source>
        <dbReference type="ARBA" id="ARBA00022475"/>
    </source>
</evidence>
<organism evidence="9 10">
    <name type="scientific">Candidatus Iainarchaeum sp</name>
    <dbReference type="NCBI Taxonomy" id="3101447"/>
    <lineage>
        <taxon>Archaea</taxon>
        <taxon>Candidatus Iainarchaeota</taxon>
        <taxon>Candidatus Iainarchaeia</taxon>
        <taxon>Candidatus Iainarchaeales</taxon>
        <taxon>Candidatus Iainarchaeaceae</taxon>
        <taxon>Candidatus Iainarchaeum</taxon>
    </lineage>
</organism>
<evidence type="ECO:0000256" key="1">
    <source>
        <dbReference type="ARBA" id="ARBA00004651"/>
    </source>
</evidence>
<proteinExistence type="predicted"/>
<dbReference type="InterPro" id="IPR000045">
    <property type="entry name" value="Prepilin_IV_endopep_pep"/>
</dbReference>
<comment type="caution">
    <text evidence="9">The sequence shown here is derived from an EMBL/GenBank/DDBJ whole genome shotgun (WGS) entry which is preliminary data.</text>
</comment>
<keyword evidence="4 6" id="KW-1133">Transmembrane helix</keyword>
<feature type="transmembrane region" description="Helical" evidence="6">
    <location>
        <begin position="223"/>
        <end position="244"/>
    </location>
</feature>
<feature type="transmembrane region" description="Helical" evidence="6">
    <location>
        <begin position="113"/>
        <end position="136"/>
    </location>
</feature>
<feature type="transmembrane region" description="Helical" evidence="6">
    <location>
        <begin position="199"/>
        <end position="217"/>
    </location>
</feature>
<evidence type="ECO:0000313" key="9">
    <source>
        <dbReference type="EMBL" id="NMA44428.1"/>
    </source>
</evidence>
<dbReference type="InterPro" id="IPR009639">
    <property type="entry name" value="Pept_A24A_C_arc"/>
</dbReference>
<comment type="subcellular location">
    <subcellularLocation>
        <location evidence="1">Cell membrane</location>
        <topology evidence="1">Multi-pass membrane protein</topology>
    </subcellularLocation>
</comment>